<reference evidence="1 2" key="1">
    <citation type="submission" date="2019-05" db="EMBL/GenBank/DDBJ databases">
        <title>Another draft genome of Portunus trituberculatus and its Hox gene families provides insights of decapod evolution.</title>
        <authorList>
            <person name="Jeong J.-H."/>
            <person name="Song I."/>
            <person name="Kim S."/>
            <person name="Choi T."/>
            <person name="Kim D."/>
            <person name="Ryu S."/>
            <person name="Kim W."/>
        </authorList>
    </citation>
    <scope>NUCLEOTIDE SEQUENCE [LARGE SCALE GENOMIC DNA]</scope>
    <source>
        <tissue evidence="1">Muscle</tissue>
    </source>
</reference>
<comment type="caution">
    <text evidence="1">The sequence shown here is derived from an EMBL/GenBank/DDBJ whole genome shotgun (WGS) entry which is preliminary data.</text>
</comment>
<name>A0A5B7H1I0_PORTR</name>
<dbReference type="AlphaFoldDB" id="A0A5B7H1I0"/>
<proteinExistence type="predicted"/>
<evidence type="ECO:0000313" key="2">
    <source>
        <dbReference type="Proteomes" id="UP000324222"/>
    </source>
</evidence>
<accession>A0A5B7H1I0</accession>
<evidence type="ECO:0000313" key="1">
    <source>
        <dbReference type="EMBL" id="MPC66411.1"/>
    </source>
</evidence>
<protein>
    <submittedName>
        <fullName evidence="1">Uncharacterized protein</fullName>
    </submittedName>
</protein>
<keyword evidence="2" id="KW-1185">Reference proteome</keyword>
<sequence>MLSNPPPLLRKSGFTSHILVFKLFTDVNMKTAAGVSGRDRLELIDSRIEPISGDLAMLVVDCWAE</sequence>
<gene>
    <name evidence="1" type="ORF">E2C01_060558</name>
</gene>
<dbReference type="EMBL" id="VSRR010024712">
    <property type="protein sequence ID" value="MPC66411.1"/>
    <property type="molecule type" value="Genomic_DNA"/>
</dbReference>
<organism evidence="1 2">
    <name type="scientific">Portunus trituberculatus</name>
    <name type="common">Swimming crab</name>
    <name type="synonym">Neptunus trituberculatus</name>
    <dbReference type="NCBI Taxonomy" id="210409"/>
    <lineage>
        <taxon>Eukaryota</taxon>
        <taxon>Metazoa</taxon>
        <taxon>Ecdysozoa</taxon>
        <taxon>Arthropoda</taxon>
        <taxon>Crustacea</taxon>
        <taxon>Multicrustacea</taxon>
        <taxon>Malacostraca</taxon>
        <taxon>Eumalacostraca</taxon>
        <taxon>Eucarida</taxon>
        <taxon>Decapoda</taxon>
        <taxon>Pleocyemata</taxon>
        <taxon>Brachyura</taxon>
        <taxon>Eubrachyura</taxon>
        <taxon>Portunoidea</taxon>
        <taxon>Portunidae</taxon>
        <taxon>Portuninae</taxon>
        <taxon>Portunus</taxon>
    </lineage>
</organism>
<dbReference type="Proteomes" id="UP000324222">
    <property type="component" value="Unassembled WGS sequence"/>
</dbReference>